<gene>
    <name evidence="2" type="ORF">GCM10007111_03680</name>
</gene>
<keyword evidence="3" id="KW-1185">Reference proteome</keyword>
<sequence>MDQKKQTRPFTITGFVLLAFAFLFRWKFIYSEPVVDRLLGLIGVTAWSNGGNSGFHIRIISLILLFVGLFFLVKRYSGKMIFRFLSCNDTHTH</sequence>
<protein>
    <submittedName>
        <fullName evidence="2">Uncharacterized protein</fullName>
    </submittedName>
</protein>
<dbReference type="Proteomes" id="UP000634435">
    <property type="component" value="Unassembled WGS sequence"/>
</dbReference>
<evidence type="ECO:0000313" key="2">
    <source>
        <dbReference type="EMBL" id="GGJ44949.1"/>
    </source>
</evidence>
<keyword evidence="1" id="KW-0812">Transmembrane</keyword>
<feature type="transmembrane region" description="Helical" evidence="1">
    <location>
        <begin position="55"/>
        <end position="73"/>
    </location>
</feature>
<comment type="caution">
    <text evidence="2">The sequence shown here is derived from an EMBL/GenBank/DDBJ whole genome shotgun (WGS) entry which is preliminary data.</text>
</comment>
<evidence type="ECO:0000256" key="1">
    <source>
        <dbReference type="SAM" id="Phobius"/>
    </source>
</evidence>
<name>A0ABQ2D3U4_9BACI</name>
<dbReference type="RefSeq" id="WP_188941925.1">
    <property type="nucleotide sequence ID" value="NZ_BMPN01000001.1"/>
</dbReference>
<reference evidence="3" key="1">
    <citation type="journal article" date="2019" name="Int. J. Syst. Evol. Microbiol.">
        <title>The Global Catalogue of Microorganisms (GCM) 10K type strain sequencing project: providing services to taxonomists for standard genome sequencing and annotation.</title>
        <authorList>
            <consortium name="The Broad Institute Genomics Platform"/>
            <consortium name="The Broad Institute Genome Sequencing Center for Infectious Disease"/>
            <person name="Wu L."/>
            <person name="Ma J."/>
        </authorList>
    </citation>
    <scope>NUCLEOTIDE SEQUENCE [LARGE SCALE GENOMIC DNA]</scope>
    <source>
        <strain evidence="3">JCM 30071</strain>
    </source>
</reference>
<organism evidence="2 3">
    <name type="scientific">Virgibacillus kapii</name>
    <dbReference type="NCBI Taxonomy" id="1638645"/>
    <lineage>
        <taxon>Bacteria</taxon>
        <taxon>Bacillati</taxon>
        <taxon>Bacillota</taxon>
        <taxon>Bacilli</taxon>
        <taxon>Bacillales</taxon>
        <taxon>Bacillaceae</taxon>
        <taxon>Virgibacillus</taxon>
    </lineage>
</organism>
<proteinExistence type="predicted"/>
<keyword evidence="1" id="KW-1133">Transmembrane helix</keyword>
<dbReference type="EMBL" id="BMPN01000001">
    <property type="protein sequence ID" value="GGJ44949.1"/>
    <property type="molecule type" value="Genomic_DNA"/>
</dbReference>
<evidence type="ECO:0000313" key="3">
    <source>
        <dbReference type="Proteomes" id="UP000634435"/>
    </source>
</evidence>
<keyword evidence="1" id="KW-0472">Membrane</keyword>
<accession>A0ABQ2D3U4</accession>